<gene>
    <name evidence="6" type="ORF">BEMITA_LOCUS6775</name>
</gene>
<dbReference type="GO" id="GO:0006120">
    <property type="term" value="P:mitochondrial electron transport, NADH to ubiquinone"/>
    <property type="evidence" value="ECO:0007669"/>
    <property type="project" value="TreeGrafter"/>
</dbReference>
<keyword evidence="3" id="KW-0496">Mitochondrion</keyword>
<proteinExistence type="inferred from homology"/>
<keyword evidence="7" id="KW-1185">Reference proteome</keyword>
<dbReference type="InterPro" id="IPR039131">
    <property type="entry name" value="NDUFAF1"/>
</dbReference>
<reference evidence="6" key="1">
    <citation type="submission" date="2021-12" db="EMBL/GenBank/DDBJ databases">
        <authorList>
            <person name="King R."/>
        </authorList>
    </citation>
    <scope>NUCLEOTIDE SEQUENCE</scope>
</reference>
<accession>A0A9P0ABG1</accession>
<evidence type="ECO:0000259" key="5">
    <source>
        <dbReference type="Pfam" id="PF08547"/>
    </source>
</evidence>
<dbReference type="GO" id="GO:0005739">
    <property type="term" value="C:mitochondrion"/>
    <property type="evidence" value="ECO:0007669"/>
    <property type="project" value="UniProtKB-SubCell"/>
</dbReference>
<dbReference type="KEGG" id="btab:109039902"/>
<dbReference type="AlphaFoldDB" id="A0A9P0ABG1"/>
<evidence type="ECO:0000256" key="4">
    <source>
        <dbReference type="ARBA" id="ARBA00023186"/>
    </source>
</evidence>
<organism evidence="6 7">
    <name type="scientific">Bemisia tabaci</name>
    <name type="common">Sweetpotato whitefly</name>
    <name type="synonym">Aleurodes tabaci</name>
    <dbReference type="NCBI Taxonomy" id="7038"/>
    <lineage>
        <taxon>Eukaryota</taxon>
        <taxon>Metazoa</taxon>
        <taxon>Ecdysozoa</taxon>
        <taxon>Arthropoda</taxon>
        <taxon>Hexapoda</taxon>
        <taxon>Insecta</taxon>
        <taxon>Pterygota</taxon>
        <taxon>Neoptera</taxon>
        <taxon>Paraneoptera</taxon>
        <taxon>Hemiptera</taxon>
        <taxon>Sternorrhyncha</taxon>
        <taxon>Aleyrodoidea</taxon>
        <taxon>Aleyrodidae</taxon>
        <taxon>Aleyrodinae</taxon>
        <taxon>Bemisia</taxon>
    </lineage>
</organism>
<name>A0A9P0ABG1_BEMTA</name>
<protein>
    <recommendedName>
        <fullName evidence="5">NADH:ubiquinone oxidoreductase intermediate-associated protein 30 domain-containing protein</fullName>
    </recommendedName>
</protein>
<sequence length="319" mass="37166">MQCYKCYHLLSPTSMKNVLRLPLAQSLSCIKYSPAGPIVPSVIVLNSRSYIYEPDKKGKGYPYQKDVWPEFFKLENYRGIWPFIVKESKNAWEEFKDHWRNDPIMDYRHNEVDIWWRFRTEKDLEKWVVTTDSDLAVGRSEASLTISPQGYALFSGKISTDFPQDGIIKRSGFANLGSLPAMKSFGRETAYDWTLYTHLVMRVRGDGRSYMINMHLKNTADAWWFDIYHFILFTRGGPYWQTSKIPLSKFFLGSKGRIQDSQFPPPLERIMKLSFTIGEGTQSGPFSLEIQYIGLTHDDTHREETAYEMYQVPVFLVAH</sequence>
<comment type="subcellular location">
    <subcellularLocation>
        <location evidence="1">Mitochondrion</location>
    </subcellularLocation>
</comment>
<evidence type="ECO:0000256" key="2">
    <source>
        <dbReference type="ARBA" id="ARBA00007884"/>
    </source>
</evidence>
<dbReference type="EMBL" id="OU963864">
    <property type="protein sequence ID" value="CAH0387804.1"/>
    <property type="molecule type" value="Genomic_DNA"/>
</dbReference>
<keyword evidence="4" id="KW-0143">Chaperone</keyword>
<dbReference type="InterPro" id="IPR008979">
    <property type="entry name" value="Galactose-bd-like_sf"/>
</dbReference>
<evidence type="ECO:0000256" key="1">
    <source>
        <dbReference type="ARBA" id="ARBA00004173"/>
    </source>
</evidence>
<dbReference type="Proteomes" id="UP001152759">
    <property type="component" value="Chromosome 3"/>
</dbReference>
<dbReference type="Pfam" id="PF08547">
    <property type="entry name" value="CIA30"/>
    <property type="match status" value="1"/>
</dbReference>
<evidence type="ECO:0000256" key="3">
    <source>
        <dbReference type="ARBA" id="ARBA00023128"/>
    </source>
</evidence>
<evidence type="ECO:0000313" key="7">
    <source>
        <dbReference type="Proteomes" id="UP001152759"/>
    </source>
</evidence>
<dbReference type="InterPro" id="IPR013857">
    <property type="entry name" value="NADH-UbQ_OxRdtase-assoc_prot30"/>
</dbReference>
<dbReference type="GO" id="GO:0051082">
    <property type="term" value="F:unfolded protein binding"/>
    <property type="evidence" value="ECO:0007669"/>
    <property type="project" value="TreeGrafter"/>
</dbReference>
<evidence type="ECO:0000313" key="6">
    <source>
        <dbReference type="EMBL" id="CAH0387804.1"/>
    </source>
</evidence>
<dbReference type="PANTHER" id="PTHR13194:SF18">
    <property type="entry name" value="COMPLEX I INTERMEDIATE-ASSOCIATED PROTEIN 30, MITOCHONDRIAL"/>
    <property type="match status" value="1"/>
</dbReference>
<dbReference type="PANTHER" id="PTHR13194">
    <property type="entry name" value="COMPLEX I INTERMEDIATE-ASSOCIATED PROTEIN 30"/>
    <property type="match status" value="1"/>
</dbReference>
<feature type="domain" description="NADH:ubiquinone oxidoreductase intermediate-associated protein 30" evidence="5">
    <location>
        <begin position="116"/>
        <end position="290"/>
    </location>
</feature>
<comment type="similarity">
    <text evidence="2">Belongs to the CIA30 family.</text>
</comment>
<dbReference type="GO" id="GO:0032981">
    <property type="term" value="P:mitochondrial respiratory chain complex I assembly"/>
    <property type="evidence" value="ECO:0007669"/>
    <property type="project" value="TreeGrafter"/>
</dbReference>
<dbReference type="SUPFAM" id="SSF49785">
    <property type="entry name" value="Galactose-binding domain-like"/>
    <property type="match status" value="1"/>
</dbReference>